<feature type="region of interest" description="Disordered" evidence="4">
    <location>
        <begin position="198"/>
        <end position="260"/>
    </location>
</feature>
<evidence type="ECO:0000256" key="2">
    <source>
        <dbReference type="ARBA" id="ARBA00022840"/>
    </source>
</evidence>
<dbReference type="GO" id="GO:0034663">
    <property type="term" value="C:endoplasmic reticulum chaperone complex"/>
    <property type="evidence" value="ECO:0007669"/>
    <property type="project" value="TreeGrafter"/>
</dbReference>
<dbReference type="PRINTS" id="PR00301">
    <property type="entry name" value="HEATSHOCK70"/>
</dbReference>
<feature type="compositionally biased region" description="Acidic residues" evidence="4">
    <location>
        <begin position="250"/>
        <end position="260"/>
    </location>
</feature>
<organism evidence="5 6">
    <name type="scientific">Kipferlia bialata</name>
    <dbReference type="NCBI Taxonomy" id="797122"/>
    <lineage>
        <taxon>Eukaryota</taxon>
        <taxon>Metamonada</taxon>
        <taxon>Carpediemonas-like organisms</taxon>
        <taxon>Kipferlia</taxon>
    </lineage>
</organism>
<dbReference type="GO" id="GO:0005524">
    <property type="term" value="F:ATP binding"/>
    <property type="evidence" value="ECO:0007669"/>
    <property type="project" value="UniProtKB-KW"/>
</dbReference>
<evidence type="ECO:0000256" key="3">
    <source>
        <dbReference type="ARBA" id="ARBA00023186"/>
    </source>
</evidence>
<dbReference type="Gene3D" id="3.90.640.10">
    <property type="entry name" value="Actin, Chain A, domain 4"/>
    <property type="match status" value="1"/>
</dbReference>
<sequence>MSRDEYDELTGHLSARVMPMIEGALTMAGIKPDAVKFFEIVGGAGRIPSIQAVVKAAFPTSTMTKTLNPDECEAVGATWQGAVLSSRYVLPKTLNLTDIVTREVSLVEADGKSTTKMYQLGMSQPDKGRKTFYNNIEVRVNGDGLFELFSAKVSQKYTVEETIEEEVSQKYTVEETIEEEVPMTEEEIAAAVEAERVAAEAEAAKKAEEEAKKAEEAAAAAAEADAAGETPEEKPEEATPAAEEPKAEAEGDVEMEAKEE</sequence>
<evidence type="ECO:0000256" key="1">
    <source>
        <dbReference type="ARBA" id="ARBA00022741"/>
    </source>
</evidence>
<keyword evidence="3" id="KW-0143">Chaperone</keyword>
<accession>A0A9K3D398</accession>
<feature type="non-terminal residue" evidence="5">
    <location>
        <position position="260"/>
    </location>
</feature>
<dbReference type="SUPFAM" id="SSF53067">
    <property type="entry name" value="Actin-like ATPase domain"/>
    <property type="match status" value="1"/>
</dbReference>
<keyword evidence="6" id="KW-1185">Reference proteome</keyword>
<dbReference type="OrthoDB" id="10262720at2759"/>
<dbReference type="PANTHER" id="PTHR45639:SF3">
    <property type="entry name" value="HYPOXIA UP-REGULATED PROTEIN 1"/>
    <property type="match status" value="1"/>
</dbReference>
<dbReference type="Proteomes" id="UP000265618">
    <property type="component" value="Unassembled WGS sequence"/>
</dbReference>
<evidence type="ECO:0000313" key="5">
    <source>
        <dbReference type="EMBL" id="GIQ87991.1"/>
    </source>
</evidence>
<keyword evidence="5" id="KW-0346">Stress response</keyword>
<dbReference type="EMBL" id="BDIP01003670">
    <property type="protein sequence ID" value="GIQ87991.1"/>
    <property type="molecule type" value="Genomic_DNA"/>
</dbReference>
<evidence type="ECO:0000313" key="6">
    <source>
        <dbReference type="Proteomes" id="UP000265618"/>
    </source>
</evidence>
<protein>
    <submittedName>
        <fullName evidence="5">Heat shock protein 70 family protein</fullName>
    </submittedName>
</protein>
<proteinExistence type="predicted"/>
<name>A0A9K3D398_9EUKA</name>
<dbReference type="Gene3D" id="3.30.420.40">
    <property type="match status" value="2"/>
</dbReference>
<comment type="caution">
    <text evidence="5">The sequence shown here is derived from an EMBL/GenBank/DDBJ whole genome shotgun (WGS) entry which is preliminary data.</text>
</comment>
<dbReference type="InterPro" id="IPR043129">
    <property type="entry name" value="ATPase_NBD"/>
</dbReference>
<evidence type="ECO:0000256" key="4">
    <source>
        <dbReference type="SAM" id="MobiDB-lite"/>
    </source>
</evidence>
<keyword evidence="2" id="KW-0067">ATP-binding</keyword>
<feature type="compositionally biased region" description="Basic and acidic residues" evidence="4">
    <location>
        <begin position="231"/>
        <end position="249"/>
    </location>
</feature>
<feature type="compositionally biased region" description="Low complexity" evidence="4">
    <location>
        <begin position="217"/>
        <end position="229"/>
    </location>
</feature>
<dbReference type="AlphaFoldDB" id="A0A9K3D398"/>
<feature type="compositionally biased region" description="Basic and acidic residues" evidence="4">
    <location>
        <begin position="198"/>
        <end position="216"/>
    </location>
</feature>
<dbReference type="Pfam" id="PF00012">
    <property type="entry name" value="HSP70"/>
    <property type="match status" value="1"/>
</dbReference>
<dbReference type="GO" id="GO:0030968">
    <property type="term" value="P:endoplasmic reticulum unfolded protein response"/>
    <property type="evidence" value="ECO:0007669"/>
    <property type="project" value="TreeGrafter"/>
</dbReference>
<dbReference type="PANTHER" id="PTHR45639">
    <property type="entry name" value="HSC70CB, ISOFORM G-RELATED"/>
    <property type="match status" value="1"/>
</dbReference>
<gene>
    <name evidence="5" type="ORF">KIPB_010146</name>
</gene>
<dbReference type="InterPro" id="IPR013126">
    <property type="entry name" value="Hsp_70_fam"/>
</dbReference>
<keyword evidence="1" id="KW-0547">Nucleotide-binding</keyword>
<dbReference type="GO" id="GO:0140662">
    <property type="term" value="F:ATP-dependent protein folding chaperone"/>
    <property type="evidence" value="ECO:0007669"/>
    <property type="project" value="InterPro"/>
</dbReference>
<reference evidence="5 6" key="1">
    <citation type="journal article" date="2018" name="PLoS ONE">
        <title>The draft genome of Kipferlia bialata reveals reductive genome evolution in fornicate parasites.</title>
        <authorList>
            <person name="Tanifuji G."/>
            <person name="Takabayashi S."/>
            <person name="Kume K."/>
            <person name="Takagi M."/>
            <person name="Nakayama T."/>
            <person name="Kamikawa R."/>
            <person name="Inagaki Y."/>
            <person name="Hashimoto T."/>
        </authorList>
    </citation>
    <scope>NUCLEOTIDE SEQUENCE [LARGE SCALE GENOMIC DNA]</scope>
    <source>
        <strain evidence="5">NY0173</strain>
    </source>
</reference>